<keyword evidence="2" id="KW-1185">Reference proteome</keyword>
<dbReference type="InterPro" id="IPR012347">
    <property type="entry name" value="Ferritin-like"/>
</dbReference>
<protein>
    <submittedName>
        <fullName evidence="1">Ferritin-like domain-containing protein</fullName>
    </submittedName>
</protein>
<dbReference type="CDD" id="cd07909">
    <property type="entry name" value="YciF"/>
    <property type="match status" value="1"/>
</dbReference>
<dbReference type="InterPro" id="IPR009078">
    <property type="entry name" value="Ferritin-like_SF"/>
</dbReference>
<dbReference type="Pfam" id="PF05974">
    <property type="entry name" value="DUF892"/>
    <property type="match status" value="1"/>
</dbReference>
<sequence>MKNLKDLFETQLKDLYSVESQLVEALPKMVKKSHHPGLQKAFEEHLQETQKHKEKLEKICSELGIKPEGKESLAMKAMIAEAEQFVEKAANDNVRDAGIIAHAQHVEHYEISGYGALIEYAKDLGHDAIADRLLRTLDQERSADDELKQLAKSRINQEAQ</sequence>
<dbReference type="Proteomes" id="UP000241507">
    <property type="component" value="Chromosome"/>
</dbReference>
<accession>A0A2R3Z9T9</accession>
<dbReference type="Gene3D" id="1.20.1260.10">
    <property type="match status" value="1"/>
</dbReference>
<dbReference type="PANTHER" id="PTHR30565:SF9">
    <property type="entry name" value="PROTEIN YCIF"/>
    <property type="match status" value="1"/>
</dbReference>
<name>A0A2R3Z9T9_9FLAO</name>
<dbReference type="RefSeq" id="WP_107013801.1">
    <property type="nucleotide sequence ID" value="NZ_CP028136.1"/>
</dbReference>
<dbReference type="OrthoDB" id="9795056at2"/>
<dbReference type="KEGG" id="grs:C7S20_18240"/>
<reference evidence="2" key="1">
    <citation type="submission" date="2018-03" db="EMBL/GenBank/DDBJ databases">
        <title>Gramella fulva sp. nov., isolated from a dry surface of tidal flat.</title>
        <authorList>
            <person name="Hwang S.H."/>
            <person name="Hwang W.M."/>
            <person name="Kang K."/>
            <person name="Ahn T.-Y."/>
        </authorList>
    </citation>
    <scope>NUCLEOTIDE SEQUENCE [LARGE SCALE GENOMIC DNA]</scope>
    <source>
        <strain evidence="2">SH35</strain>
    </source>
</reference>
<evidence type="ECO:0000313" key="1">
    <source>
        <dbReference type="EMBL" id="AVR47030.1"/>
    </source>
</evidence>
<organism evidence="1 2">
    <name type="scientific">Christiangramia fulva</name>
    <dbReference type="NCBI Taxonomy" id="2126553"/>
    <lineage>
        <taxon>Bacteria</taxon>
        <taxon>Pseudomonadati</taxon>
        <taxon>Bacteroidota</taxon>
        <taxon>Flavobacteriia</taxon>
        <taxon>Flavobacteriales</taxon>
        <taxon>Flavobacteriaceae</taxon>
        <taxon>Christiangramia</taxon>
    </lineage>
</organism>
<dbReference type="EMBL" id="CP028136">
    <property type="protein sequence ID" value="AVR47030.1"/>
    <property type="molecule type" value="Genomic_DNA"/>
</dbReference>
<dbReference type="SUPFAM" id="SSF47240">
    <property type="entry name" value="Ferritin-like"/>
    <property type="match status" value="1"/>
</dbReference>
<dbReference type="PANTHER" id="PTHR30565">
    <property type="entry name" value="PROTEIN YCIF"/>
    <property type="match status" value="1"/>
</dbReference>
<dbReference type="InterPro" id="IPR010287">
    <property type="entry name" value="DUF892_YciF-like"/>
</dbReference>
<proteinExistence type="predicted"/>
<dbReference type="InterPro" id="IPR047114">
    <property type="entry name" value="YciF"/>
</dbReference>
<evidence type="ECO:0000313" key="2">
    <source>
        <dbReference type="Proteomes" id="UP000241507"/>
    </source>
</evidence>
<gene>
    <name evidence="1" type="ORF">C7S20_18240</name>
</gene>
<dbReference type="AlphaFoldDB" id="A0A2R3Z9T9"/>